<evidence type="ECO:0000313" key="4">
    <source>
        <dbReference type="Proteomes" id="UP000176527"/>
    </source>
</evidence>
<reference evidence="3 4" key="1">
    <citation type="journal article" date="2016" name="Nat. Commun.">
        <title>Thousands of microbial genomes shed light on interconnected biogeochemical processes in an aquifer system.</title>
        <authorList>
            <person name="Anantharaman K."/>
            <person name="Brown C.T."/>
            <person name="Hug L.A."/>
            <person name="Sharon I."/>
            <person name="Castelle C.J."/>
            <person name="Probst A.J."/>
            <person name="Thomas B.C."/>
            <person name="Singh A."/>
            <person name="Wilkins M.J."/>
            <person name="Karaoz U."/>
            <person name="Brodie E.L."/>
            <person name="Williams K.H."/>
            <person name="Hubbard S.S."/>
            <person name="Banfield J.F."/>
        </authorList>
    </citation>
    <scope>NUCLEOTIDE SEQUENCE [LARGE SCALE GENOMIC DNA]</scope>
</reference>
<comment type="caution">
    <text evidence="3">The sequence shown here is derived from an EMBL/GenBank/DDBJ whole genome shotgun (WGS) entry which is preliminary data.</text>
</comment>
<dbReference type="InterPro" id="IPR050552">
    <property type="entry name" value="LacD_aldolase"/>
</dbReference>
<evidence type="ECO:0000256" key="2">
    <source>
        <dbReference type="ARBA" id="ARBA00023239"/>
    </source>
</evidence>
<dbReference type="EMBL" id="MFDE01000047">
    <property type="protein sequence ID" value="OGE37271.1"/>
    <property type="molecule type" value="Genomic_DNA"/>
</dbReference>
<dbReference type="PANTHER" id="PTHR39340">
    <property type="entry name" value="SULFOFRUCTOSEPHOSPHATE ALDOLASE"/>
    <property type="match status" value="1"/>
</dbReference>
<gene>
    <name evidence="3" type="ORF">A3F00_00875</name>
</gene>
<dbReference type="InterPro" id="IPR002915">
    <property type="entry name" value="DeoC/FbaB/LacD_aldolase"/>
</dbReference>
<dbReference type="PANTHER" id="PTHR39340:SF1">
    <property type="entry name" value="SULFOFRUCTOSEPHOSPHATE ALDOLASE"/>
    <property type="match status" value="1"/>
</dbReference>
<dbReference type="GO" id="GO:0061595">
    <property type="term" value="F:6-deoxy-6-sulfofructose-1-phosphate aldolase activity"/>
    <property type="evidence" value="ECO:0007669"/>
    <property type="project" value="TreeGrafter"/>
</dbReference>
<dbReference type="InterPro" id="IPR013785">
    <property type="entry name" value="Aldolase_TIM"/>
</dbReference>
<dbReference type="GO" id="GO:1902777">
    <property type="term" value="P:6-sulfoquinovose(1-) catabolic process"/>
    <property type="evidence" value="ECO:0007669"/>
    <property type="project" value="TreeGrafter"/>
</dbReference>
<proteinExistence type="inferred from homology"/>
<dbReference type="Gene3D" id="3.20.20.70">
    <property type="entry name" value="Aldolase class I"/>
    <property type="match status" value="1"/>
</dbReference>
<accession>A0A1F5K9G3</accession>
<comment type="similarity">
    <text evidence="1">Belongs to the aldolase LacD family.</text>
</comment>
<evidence type="ECO:0000256" key="1">
    <source>
        <dbReference type="ARBA" id="ARBA00008679"/>
    </source>
</evidence>
<sequence length="260" mass="28770">MNLDKFTKNGKFLMLALDHRGSFKKLMNPKDPESVTDEQVISLKNEIIESLKDQFSAILIDDKFGLEACHEVCKVKPFLLPLEKSSHTGVVELEHSAQDLKSLGAAGAKILMDFNPGDENCAKQLEIASEVVADCMASDFPLFLEIVTHNESLVIESVSQFLEEGVEPSVWKLEYPGSLEKCREITEMVGDVPWILLTGGTDFETFKSNLENAAKGGVKGFLAGRALWQEVCTLSGEGKQEFLKVTLPERFKVVSEIATK</sequence>
<name>A0A1F5K9G3_9BACT</name>
<organism evidence="3 4">
    <name type="scientific">Candidatus Daviesbacteria bacterium RIFCSPHIGHO2_12_FULL_37_11</name>
    <dbReference type="NCBI Taxonomy" id="1797777"/>
    <lineage>
        <taxon>Bacteria</taxon>
        <taxon>Candidatus Daviesiibacteriota</taxon>
    </lineage>
</organism>
<dbReference type="AlphaFoldDB" id="A0A1F5K9G3"/>
<dbReference type="SUPFAM" id="SSF51569">
    <property type="entry name" value="Aldolase"/>
    <property type="match status" value="1"/>
</dbReference>
<dbReference type="Proteomes" id="UP000176527">
    <property type="component" value="Unassembled WGS sequence"/>
</dbReference>
<evidence type="ECO:0000313" key="3">
    <source>
        <dbReference type="EMBL" id="OGE37271.1"/>
    </source>
</evidence>
<evidence type="ECO:0008006" key="5">
    <source>
        <dbReference type="Google" id="ProtNLM"/>
    </source>
</evidence>
<protein>
    <recommendedName>
        <fullName evidence="5">DUF2090 domain-containing protein</fullName>
    </recommendedName>
</protein>
<dbReference type="Pfam" id="PF01791">
    <property type="entry name" value="DeoC"/>
    <property type="match status" value="1"/>
</dbReference>
<keyword evidence="2" id="KW-0456">Lyase</keyword>